<gene>
    <name evidence="2" type="ORF">F0562_030137</name>
</gene>
<protein>
    <recommendedName>
        <fullName evidence="4">BTB domain-containing protein</fullName>
    </recommendedName>
</protein>
<keyword evidence="3" id="KW-1185">Reference proteome</keyword>
<dbReference type="InterPro" id="IPR043454">
    <property type="entry name" value="NPH3/RPT2-like"/>
</dbReference>
<dbReference type="EMBL" id="CM018040">
    <property type="protein sequence ID" value="KAA8535134.1"/>
    <property type="molecule type" value="Genomic_DNA"/>
</dbReference>
<comment type="pathway">
    <text evidence="1">Protein modification; protein ubiquitination.</text>
</comment>
<dbReference type="PANTHER" id="PTHR32370">
    <property type="entry name" value="OS12G0117600 PROTEIN"/>
    <property type="match status" value="1"/>
</dbReference>
<accession>A0A5J5AXM4</accession>
<dbReference type="OrthoDB" id="1746010at2759"/>
<evidence type="ECO:0000256" key="1">
    <source>
        <dbReference type="ARBA" id="ARBA00004906"/>
    </source>
</evidence>
<dbReference type="AlphaFoldDB" id="A0A5J5AXM4"/>
<proteinExistence type="predicted"/>
<evidence type="ECO:0000313" key="2">
    <source>
        <dbReference type="EMBL" id="KAA8535134.1"/>
    </source>
</evidence>
<sequence length="114" mass="12533">MYLSVPASGMAKSFLCSQSVCAFRGFALNVLNLHNTKIVQLPDFPGGVEAFELCAKFCYGITITLCAFNIVLAQCAAEYLQMTKDVQKGNLIYKIEVFFNSCILHGIARDVNLP</sequence>
<name>A0A5J5AXM4_9ASTE</name>
<dbReference type="Proteomes" id="UP000325577">
    <property type="component" value="Linkage Group LG17"/>
</dbReference>
<evidence type="ECO:0000313" key="3">
    <source>
        <dbReference type="Proteomes" id="UP000325577"/>
    </source>
</evidence>
<dbReference type="InterPro" id="IPR011333">
    <property type="entry name" value="SKP1/BTB/POZ_sf"/>
</dbReference>
<evidence type="ECO:0008006" key="4">
    <source>
        <dbReference type="Google" id="ProtNLM"/>
    </source>
</evidence>
<dbReference type="SUPFAM" id="SSF54695">
    <property type="entry name" value="POZ domain"/>
    <property type="match status" value="1"/>
</dbReference>
<organism evidence="2 3">
    <name type="scientific">Nyssa sinensis</name>
    <dbReference type="NCBI Taxonomy" id="561372"/>
    <lineage>
        <taxon>Eukaryota</taxon>
        <taxon>Viridiplantae</taxon>
        <taxon>Streptophyta</taxon>
        <taxon>Embryophyta</taxon>
        <taxon>Tracheophyta</taxon>
        <taxon>Spermatophyta</taxon>
        <taxon>Magnoliopsida</taxon>
        <taxon>eudicotyledons</taxon>
        <taxon>Gunneridae</taxon>
        <taxon>Pentapetalae</taxon>
        <taxon>asterids</taxon>
        <taxon>Cornales</taxon>
        <taxon>Nyssaceae</taxon>
        <taxon>Nyssa</taxon>
    </lineage>
</organism>
<reference evidence="2 3" key="1">
    <citation type="submission" date="2019-09" db="EMBL/GenBank/DDBJ databases">
        <title>A chromosome-level genome assembly of the Chinese tupelo Nyssa sinensis.</title>
        <authorList>
            <person name="Yang X."/>
            <person name="Kang M."/>
            <person name="Yang Y."/>
            <person name="Xiong H."/>
            <person name="Wang M."/>
            <person name="Zhang Z."/>
            <person name="Wang Z."/>
            <person name="Wu H."/>
            <person name="Ma T."/>
            <person name="Liu J."/>
            <person name="Xi Z."/>
        </authorList>
    </citation>
    <scope>NUCLEOTIDE SEQUENCE [LARGE SCALE GENOMIC DNA]</scope>
    <source>
        <strain evidence="2">J267</strain>
        <tissue evidence="2">Leaf</tissue>
    </source>
</reference>